<dbReference type="KEGG" id="ccu:Ccur_11660"/>
<evidence type="ECO:0000256" key="2">
    <source>
        <dbReference type="SAM" id="Phobius"/>
    </source>
</evidence>
<dbReference type="AlphaFoldDB" id="C7MPL3"/>
<dbReference type="eggNOG" id="ENOG5032FXR">
    <property type="taxonomic scope" value="Bacteria"/>
</dbReference>
<organism evidence="3 4">
    <name type="scientific">Cryptobacterium curtum (strain ATCC 700683 / DSM 15641 / CCUG 43107 / 12-3)</name>
    <dbReference type="NCBI Taxonomy" id="469378"/>
    <lineage>
        <taxon>Bacteria</taxon>
        <taxon>Bacillati</taxon>
        <taxon>Actinomycetota</taxon>
        <taxon>Coriobacteriia</taxon>
        <taxon>Eggerthellales</taxon>
        <taxon>Eggerthellaceae</taxon>
        <taxon>Cryptobacterium</taxon>
    </lineage>
</organism>
<feature type="compositionally biased region" description="Low complexity" evidence="1">
    <location>
        <begin position="23"/>
        <end position="36"/>
    </location>
</feature>
<sequence>MTQRNPMNERYQSDDRTGKTRKSAASAKPVSKAGASVRVASGKKQAASRGFLSRLSGGGNAAASKKQQEREARARYYNPDTPEYHRWRRYWWVSIVLALSLTALSFVVQIAIPDSAVASYVLLGVGYALLIFAIWVDMGKVRKIRRAYADRMMAGRSKAATRARKAEKAAAQKEAAEARKLGEAEAAKRDAKAQAQAHGNFFTHLFSKGKSAAAGVSGTDTSTKASAGANTSDTMAASSTRKH</sequence>
<dbReference type="RefSeq" id="WP_015778716.1">
    <property type="nucleotide sequence ID" value="NC_013170.1"/>
</dbReference>
<feature type="region of interest" description="Disordered" evidence="1">
    <location>
        <begin position="1"/>
        <end position="74"/>
    </location>
</feature>
<feature type="compositionally biased region" description="Polar residues" evidence="1">
    <location>
        <begin position="218"/>
        <end position="243"/>
    </location>
</feature>
<keyword evidence="2" id="KW-0812">Transmembrane</keyword>
<evidence type="ECO:0000256" key="1">
    <source>
        <dbReference type="SAM" id="MobiDB-lite"/>
    </source>
</evidence>
<name>C7MPL3_CRYCD</name>
<evidence type="ECO:0000313" key="3">
    <source>
        <dbReference type="EMBL" id="ACU94853.1"/>
    </source>
</evidence>
<dbReference type="STRING" id="469378.Ccur_11660"/>
<keyword evidence="2" id="KW-1133">Transmembrane helix</keyword>
<keyword evidence="2" id="KW-0472">Membrane</keyword>
<dbReference type="EMBL" id="CP001682">
    <property type="protein sequence ID" value="ACU94853.1"/>
    <property type="molecule type" value="Genomic_DNA"/>
</dbReference>
<keyword evidence="4" id="KW-1185">Reference proteome</keyword>
<dbReference type="OrthoDB" id="3174720at2"/>
<feature type="region of interest" description="Disordered" evidence="1">
    <location>
        <begin position="212"/>
        <end position="243"/>
    </location>
</feature>
<evidence type="ECO:0000313" key="4">
    <source>
        <dbReference type="Proteomes" id="UP000000954"/>
    </source>
</evidence>
<feature type="transmembrane region" description="Helical" evidence="2">
    <location>
        <begin position="118"/>
        <end position="136"/>
    </location>
</feature>
<dbReference type="HOGENOM" id="CLU_099779_0_0_11"/>
<dbReference type="Proteomes" id="UP000000954">
    <property type="component" value="Chromosome"/>
</dbReference>
<proteinExistence type="predicted"/>
<accession>C7MPL3</accession>
<gene>
    <name evidence="3" type="ordered locus">Ccur_11660</name>
</gene>
<protein>
    <submittedName>
        <fullName evidence="3">Uncharacterized protein</fullName>
    </submittedName>
</protein>
<feature type="transmembrane region" description="Helical" evidence="2">
    <location>
        <begin position="90"/>
        <end position="112"/>
    </location>
</feature>
<reference evidence="3 4" key="1">
    <citation type="journal article" date="2009" name="Stand. Genomic Sci.">
        <title>Complete genome sequence of Cryptobacterium curtum type strain (12-3).</title>
        <authorList>
            <person name="Mavrommatis K."/>
            <person name="Pukall R."/>
            <person name="Rohde C."/>
            <person name="Chen F."/>
            <person name="Sims D."/>
            <person name="Brettin T."/>
            <person name="Kuske C."/>
            <person name="Detter J.C."/>
            <person name="Han C."/>
            <person name="Lapidus A."/>
            <person name="Copeland A."/>
            <person name="Glavina Del Rio T."/>
            <person name="Nolan M."/>
            <person name="Lucas S."/>
            <person name="Tice H."/>
            <person name="Cheng J.F."/>
            <person name="Bruce D."/>
            <person name="Goodwin L."/>
            <person name="Pitluck S."/>
            <person name="Ovchinnikova G."/>
            <person name="Pati A."/>
            <person name="Ivanova N."/>
            <person name="Chen A."/>
            <person name="Palaniappan K."/>
            <person name="Chain P."/>
            <person name="D'haeseleer P."/>
            <person name="Goker M."/>
            <person name="Bristow J."/>
            <person name="Eisen J.A."/>
            <person name="Markowitz V."/>
            <person name="Hugenholtz P."/>
            <person name="Rohde M."/>
            <person name="Klenk H.P."/>
            <person name="Kyrpides N.C."/>
        </authorList>
    </citation>
    <scope>NUCLEOTIDE SEQUENCE [LARGE SCALE GENOMIC DNA]</scope>
    <source>
        <strain evidence="4">ATCC 700683 / DSM 15641 / 12-3</strain>
    </source>
</reference>